<dbReference type="Gene3D" id="2.30.110.10">
    <property type="entry name" value="Electron Transport, Fmn-binding Protein, Chain A"/>
    <property type="match status" value="1"/>
</dbReference>
<feature type="domain" description="Flavin reductase like" evidence="5">
    <location>
        <begin position="23"/>
        <end position="156"/>
    </location>
</feature>
<protein>
    <submittedName>
        <fullName evidence="6">Flavin reductase family protein</fullName>
    </submittedName>
</protein>
<keyword evidence="2" id="KW-0285">Flavoprotein</keyword>
<dbReference type="AlphaFoldDB" id="A0A2U1T2E3"/>
<evidence type="ECO:0000256" key="1">
    <source>
        <dbReference type="ARBA" id="ARBA00001917"/>
    </source>
</evidence>
<evidence type="ECO:0000259" key="5">
    <source>
        <dbReference type="Pfam" id="PF01613"/>
    </source>
</evidence>
<evidence type="ECO:0000313" key="7">
    <source>
        <dbReference type="Proteomes" id="UP000244978"/>
    </source>
</evidence>
<gene>
    <name evidence="6" type="ORF">DF220_09535</name>
</gene>
<dbReference type="PANTHER" id="PTHR33798">
    <property type="entry name" value="FLAVOPROTEIN OXYGENASE"/>
    <property type="match status" value="1"/>
</dbReference>
<reference evidence="7" key="1">
    <citation type="submission" date="2018-04" db="EMBL/GenBank/DDBJ databases">
        <authorList>
            <person name="Liu S."/>
            <person name="Wang Z."/>
            <person name="Li J."/>
        </authorList>
    </citation>
    <scope>NUCLEOTIDE SEQUENCE [LARGE SCALE GENOMIC DNA]</scope>
    <source>
        <strain evidence="7">S1194</strain>
    </source>
</reference>
<keyword evidence="7" id="KW-1185">Reference proteome</keyword>
<keyword evidence="3" id="KW-0288">FMN</keyword>
<dbReference type="InterPro" id="IPR012349">
    <property type="entry name" value="Split_barrel_FMN-bd"/>
</dbReference>
<sequence length="237" mass="26686">MSVEKVDVRPENWDCIIAPTSLLAIITTVDKDGNVNAASYGSTVRVCHDPVQLSFTCTQGSDTHANILETGEFTINFVPFEHDMLEKVLQIGLPWKRGINELEMVGLTTVPGTKVAPPRIKECYAHFEMKVDWTHSWIHRMTVTGMTQAVSANANVIDENQMIIWEEAKPAHFAGGRYQDQFVPANQPMKVEWDYRPLEKAGVTGANFRGFDEGVEDPVLTPVDDWRDMFRSSPRSF</sequence>
<dbReference type="Pfam" id="PF01613">
    <property type="entry name" value="Flavin_Reduct"/>
    <property type="match status" value="1"/>
</dbReference>
<evidence type="ECO:0000256" key="4">
    <source>
        <dbReference type="ARBA" id="ARBA00038054"/>
    </source>
</evidence>
<dbReference type="Proteomes" id="UP000244978">
    <property type="component" value="Unassembled WGS sequence"/>
</dbReference>
<accession>A0A2U1T2E3</accession>
<dbReference type="OrthoDB" id="9794638at2"/>
<organism evidence="6 7">
    <name type="scientific">Homoserinimonas hongtaonis</name>
    <dbReference type="NCBI Taxonomy" id="2079791"/>
    <lineage>
        <taxon>Bacteria</taxon>
        <taxon>Bacillati</taxon>
        <taxon>Actinomycetota</taxon>
        <taxon>Actinomycetes</taxon>
        <taxon>Micrococcales</taxon>
        <taxon>Microbacteriaceae</taxon>
        <taxon>Homoserinimonas</taxon>
    </lineage>
</organism>
<dbReference type="GO" id="GO:0016646">
    <property type="term" value="F:oxidoreductase activity, acting on the CH-NH group of donors, NAD or NADP as acceptor"/>
    <property type="evidence" value="ECO:0007669"/>
    <property type="project" value="UniProtKB-ARBA"/>
</dbReference>
<evidence type="ECO:0000256" key="3">
    <source>
        <dbReference type="ARBA" id="ARBA00022643"/>
    </source>
</evidence>
<comment type="similarity">
    <text evidence="4">Belongs to the flavoredoxin family.</text>
</comment>
<dbReference type="GO" id="GO:0010181">
    <property type="term" value="F:FMN binding"/>
    <property type="evidence" value="ECO:0007669"/>
    <property type="project" value="InterPro"/>
</dbReference>
<dbReference type="EMBL" id="QEEX01000001">
    <property type="protein sequence ID" value="PWB98045.1"/>
    <property type="molecule type" value="Genomic_DNA"/>
</dbReference>
<evidence type="ECO:0000313" key="6">
    <source>
        <dbReference type="EMBL" id="PWB98045.1"/>
    </source>
</evidence>
<dbReference type="RefSeq" id="WP_108514775.1">
    <property type="nucleotide sequence ID" value="NZ_CP026951.1"/>
</dbReference>
<dbReference type="InterPro" id="IPR002563">
    <property type="entry name" value="Flavin_Rdtase-like_dom"/>
</dbReference>
<dbReference type="PANTHER" id="PTHR33798:SF5">
    <property type="entry name" value="FLAVIN REDUCTASE LIKE DOMAIN-CONTAINING PROTEIN"/>
    <property type="match status" value="1"/>
</dbReference>
<proteinExistence type="inferred from homology"/>
<comment type="caution">
    <text evidence="6">The sequence shown here is derived from an EMBL/GenBank/DDBJ whole genome shotgun (WGS) entry which is preliminary data.</text>
</comment>
<dbReference type="SUPFAM" id="SSF50475">
    <property type="entry name" value="FMN-binding split barrel"/>
    <property type="match status" value="1"/>
</dbReference>
<comment type="cofactor">
    <cofactor evidence="1">
        <name>FMN</name>
        <dbReference type="ChEBI" id="CHEBI:58210"/>
    </cofactor>
</comment>
<evidence type="ECO:0000256" key="2">
    <source>
        <dbReference type="ARBA" id="ARBA00022630"/>
    </source>
</evidence>
<dbReference type="KEGG" id="salc:C2138_00865"/>
<name>A0A2U1T2E3_9MICO</name>